<feature type="domain" description="Phospholipid/glycerol acyltransferase" evidence="3">
    <location>
        <begin position="80"/>
        <end position="196"/>
    </location>
</feature>
<accession>A0A6M8J4Z8</accession>
<keyword evidence="5" id="KW-1185">Reference proteome</keyword>
<name>A0A6M8J4Z8_9ACTN</name>
<dbReference type="EMBL" id="CP053716">
    <property type="protein sequence ID" value="QKF06778.1"/>
    <property type="molecule type" value="Genomic_DNA"/>
</dbReference>
<protein>
    <submittedName>
        <fullName evidence="4">1-acyl-sn-glycerol-3-phosphate acyltransferase</fullName>
    </submittedName>
</protein>
<dbReference type="KEGG" id="bwa:HLV38_00555"/>
<keyword evidence="2 4" id="KW-0012">Acyltransferase</keyword>
<proteinExistence type="predicted"/>
<dbReference type="AlphaFoldDB" id="A0A6M8J4Z8"/>
<dbReference type="InterPro" id="IPR002123">
    <property type="entry name" value="Plipid/glycerol_acylTrfase"/>
</dbReference>
<dbReference type="GO" id="GO:0003841">
    <property type="term" value="F:1-acylglycerol-3-phosphate O-acyltransferase activity"/>
    <property type="evidence" value="ECO:0007669"/>
    <property type="project" value="TreeGrafter"/>
</dbReference>
<dbReference type="Pfam" id="PF01553">
    <property type="entry name" value="Acyltransferase"/>
    <property type="match status" value="1"/>
</dbReference>
<evidence type="ECO:0000259" key="3">
    <source>
        <dbReference type="SMART" id="SM00563"/>
    </source>
</evidence>
<gene>
    <name evidence="4" type="ORF">HLV38_00555</name>
</gene>
<reference evidence="5" key="1">
    <citation type="submission" date="2020-05" db="EMBL/GenBank/DDBJ databases">
        <title>Novel species in genus Nocardioides.</title>
        <authorList>
            <person name="Zhang G."/>
        </authorList>
    </citation>
    <scope>NUCLEOTIDE SEQUENCE [LARGE SCALE GENOMIC DNA]</scope>
    <source>
        <strain evidence="5">zg-1050</strain>
    </source>
</reference>
<dbReference type="SMART" id="SM00563">
    <property type="entry name" value="PlsC"/>
    <property type="match status" value="1"/>
</dbReference>
<dbReference type="PANTHER" id="PTHR10434">
    <property type="entry name" value="1-ACYL-SN-GLYCEROL-3-PHOSPHATE ACYLTRANSFERASE"/>
    <property type="match status" value="1"/>
</dbReference>
<organism evidence="4 5">
    <name type="scientific">Berryella wangjianweii</name>
    <dbReference type="NCBI Taxonomy" id="2734634"/>
    <lineage>
        <taxon>Bacteria</taxon>
        <taxon>Bacillati</taxon>
        <taxon>Actinomycetota</taxon>
        <taxon>Coriobacteriia</taxon>
        <taxon>Eggerthellales</taxon>
        <taxon>Eggerthellaceae</taxon>
        <taxon>Berryella</taxon>
    </lineage>
</organism>
<sequence length="326" mass="35741">MAADEQRAARAAGSAAPASPTPRYERFFDRAFGVRGKGPRIPRGVAMTVICVVATLMKLLFRCKVSKRENLVGLARESGVVVVSNHSALLDVVMMFMSAWPRVWPRLIGRSTLFEGRPVFGWLLARLGVIPIKRGEADLKAIKRAARSLRNGEVIMILPEGTRRSRGSQVPEVHGGAAMLARMAKVPILPMTVRDAENVRPEGARGLRFPRITSEFGDPVLLEDFDFLPRDQRLEGCVWYALRESYALNRRVAPEDVDMVELFPGGYDFTPVFREHPIPRHTSEEVARRCATARQAAEAADAVEAVKSVEAAEGAVAAGTSGPEQG</sequence>
<dbReference type="CDD" id="cd07989">
    <property type="entry name" value="LPLAT_AGPAT-like"/>
    <property type="match status" value="1"/>
</dbReference>
<evidence type="ECO:0000313" key="5">
    <source>
        <dbReference type="Proteomes" id="UP000503297"/>
    </source>
</evidence>
<evidence type="ECO:0000313" key="4">
    <source>
        <dbReference type="EMBL" id="QKF06778.1"/>
    </source>
</evidence>
<dbReference type="SUPFAM" id="SSF69593">
    <property type="entry name" value="Glycerol-3-phosphate (1)-acyltransferase"/>
    <property type="match status" value="1"/>
</dbReference>
<keyword evidence="1 4" id="KW-0808">Transferase</keyword>
<evidence type="ECO:0000256" key="1">
    <source>
        <dbReference type="ARBA" id="ARBA00022679"/>
    </source>
</evidence>
<dbReference type="GO" id="GO:0006654">
    <property type="term" value="P:phosphatidic acid biosynthetic process"/>
    <property type="evidence" value="ECO:0007669"/>
    <property type="project" value="TreeGrafter"/>
</dbReference>
<dbReference type="Proteomes" id="UP000503297">
    <property type="component" value="Chromosome"/>
</dbReference>
<dbReference type="RefSeq" id="WP_172301032.1">
    <property type="nucleotide sequence ID" value="NZ_CP053716.1"/>
</dbReference>
<evidence type="ECO:0000256" key="2">
    <source>
        <dbReference type="ARBA" id="ARBA00023315"/>
    </source>
</evidence>
<dbReference type="PANTHER" id="PTHR10434:SF11">
    <property type="entry name" value="1-ACYL-SN-GLYCEROL-3-PHOSPHATE ACYLTRANSFERASE"/>
    <property type="match status" value="1"/>
</dbReference>